<dbReference type="RefSeq" id="WP_259826860.1">
    <property type="nucleotide sequence ID" value="NZ_JANZQH010000001.1"/>
</dbReference>
<evidence type="ECO:0000313" key="1">
    <source>
        <dbReference type="EMBL" id="MCT2406220.1"/>
    </source>
</evidence>
<evidence type="ECO:0000313" key="2">
    <source>
        <dbReference type="Proteomes" id="UP001142057"/>
    </source>
</evidence>
<reference evidence="1" key="1">
    <citation type="submission" date="2022-08" db="EMBL/GenBank/DDBJ databases">
        <title>Chryseobacterium antibioticum,isolated from the rhizosphere soil of Pyrola in Tibet.</title>
        <authorList>
            <person name="Kan Y."/>
        </authorList>
    </citation>
    <scope>NUCLEOTIDE SEQUENCE</scope>
    <source>
        <strain evidence="1">Pc2-12</strain>
    </source>
</reference>
<name>A0ABT2IC61_9FLAO</name>
<protein>
    <submittedName>
        <fullName evidence="1">Uncharacterized protein</fullName>
    </submittedName>
</protein>
<proteinExistence type="predicted"/>
<keyword evidence="2" id="KW-1185">Reference proteome</keyword>
<gene>
    <name evidence="1" type="ORF">NZD88_01455</name>
</gene>
<comment type="caution">
    <text evidence="1">The sequence shown here is derived from an EMBL/GenBank/DDBJ whole genome shotgun (WGS) entry which is preliminary data.</text>
</comment>
<organism evidence="1 2">
    <name type="scientific">Chryseobacterium pyrolae</name>
    <dbReference type="NCBI Taxonomy" id="2987481"/>
    <lineage>
        <taxon>Bacteria</taxon>
        <taxon>Pseudomonadati</taxon>
        <taxon>Bacteroidota</taxon>
        <taxon>Flavobacteriia</taxon>
        <taxon>Flavobacteriales</taxon>
        <taxon>Weeksellaceae</taxon>
        <taxon>Chryseobacterium group</taxon>
        <taxon>Chryseobacterium</taxon>
    </lineage>
</organism>
<dbReference type="Proteomes" id="UP001142057">
    <property type="component" value="Unassembled WGS sequence"/>
</dbReference>
<sequence>MDENFGDIMKQASESAKAFHCALYKVYSENYRDIQLVSNDENISDNEEFFMLIPQEYEKQYVNALTAGLKGKKAFDLLRETYIF</sequence>
<dbReference type="EMBL" id="JANZQH010000001">
    <property type="protein sequence ID" value="MCT2406220.1"/>
    <property type="molecule type" value="Genomic_DNA"/>
</dbReference>
<accession>A0ABT2IC61</accession>